<protein>
    <recommendedName>
        <fullName evidence="5">RRM domain-containing protein</fullName>
    </recommendedName>
</protein>
<keyword evidence="1" id="KW-0677">Repeat</keyword>
<dbReference type="Gene3D" id="3.30.70.330">
    <property type="match status" value="1"/>
</dbReference>
<name>A0A5E4CYP2_MARMO</name>
<dbReference type="InterPro" id="IPR012677">
    <property type="entry name" value="Nucleotide-bd_a/b_plait_sf"/>
</dbReference>
<dbReference type="InterPro" id="IPR035979">
    <property type="entry name" value="RBD_domain_sf"/>
</dbReference>
<evidence type="ECO:0000256" key="2">
    <source>
        <dbReference type="ARBA" id="ARBA00022884"/>
    </source>
</evidence>
<keyword evidence="2" id="KW-0694">RNA-binding</keyword>
<evidence type="ECO:0000313" key="4">
    <source>
        <dbReference type="Proteomes" id="UP000335636"/>
    </source>
</evidence>
<sequence>TRGLQIRRQPTKRLVEPSLVATSAAAIASYLFLHATLLPQELAATTVSSQSYSQESKTIYLEDLPPLLEYELAPSNLQKEVDDIYLIGSQGLPWSCTVEYVLNFFSDCRIHNSENVIHFLLNRDGKQRGDALIEMESEQDVHKA</sequence>
<evidence type="ECO:0008006" key="5">
    <source>
        <dbReference type="Google" id="ProtNLM"/>
    </source>
</evidence>
<dbReference type="AlphaFoldDB" id="A0A5E4CYP2"/>
<evidence type="ECO:0000256" key="1">
    <source>
        <dbReference type="ARBA" id="ARBA00022737"/>
    </source>
</evidence>
<reference evidence="3" key="1">
    <citation type="submission" date="2019-04" db="EMBL/GenBank/DDBJ databases">
        <authorList>
            <person name="Alioto T."/>
            <person name="Alioto T."/>
        </authorList>
    </citation>
    <scope>NUCLEOTIDE SEQUENCE [LARGE SCALE GENOMIC DNA]</scope>
</reference>
<accession>A0A5E4CYP2</accession>
<organism evidence="3 4">
    <name type="scientific">Marmota monax</name>
    <name type="common">Woodchuck</name>
    <dbReference type="NCBI Taxonomy" id="9995"/>
    <lineage>
        <taxon>Eukaryota</taxon>
        <taxon>Metazoa</taxon>
        <taxon>Chordata</taxon>
        <taxon>Craniata</taxon>
        <taxon>Vertebrata</taxon>
        <taxon>Euteleostomi</taxon>
        <taxon>Mammalia</taxon>
        <taxon>Eutheria</taxon>
        <taxon>Euarchontoglires</taxon>
        <taxon>Glires</taxon>
        <taxon>Rodentia</taxon>
        <taxon>Sciuromorpha</taxon>
        <taxon>Sciuridae</taxon>
        <taxon>Xerinae</taxon>
        <taxon>Marmotini</taxon>
        <taxon>Marmota</taxon>
    </lineage>
</organism>
<comment type="caution">
    <text evidence="3">The sequence shown here is derived from an EMBL/GenBank/DDBJ whole genome shotgun (WGS) entry which is preliminary data.</text>
</comment>
<gene>
    <name evidence="3" type="ORF">MONAX_5E036385</name>
</gene>
<dbReference type="Proteomes" id="UP000335636">
    <property type="component" value="Unassembled WGS sequence"/>
</dbReference>
<dbReference type="InterPro" id="IPR050666">
    <property type="entry name" value="ESRP"/>
</dbReference>
<dbReference type="PANTHER" id="PTHR13976">
    <property type="entry name" value="HETEROGENEOUS NUCLEAR RIBONUCLEOPROTEIN-RELATED"/>
    <property type="match status" value="1"/>
</dbReference>
<feature type="non-terminal residue" evidence="3">
    <location>
        <position position="1"/>
    </location>
</feature>
<dbReference type="GO" id="GO:0003723">
    <property type="term" value="F:RNA binding"/>
    <property type="evidence" value="ECO:0007669"/>
    <property type="project" value="UniProtKB-KW"/>
</dbReference>
<dbReference type="EMBL" id="CABDUW010002283">
    <property type="protein sequence ID" value="VTJ86189.1"/>
    <property type="molecule type" value="Genomic_DNA"/>
</dbReference>
<dbReference type="SUPFAM" id="SSF54928">
    <property type="entry name" value="RNA-binding domain, RBD"/>
    <property type="match status" value="1"/>
</dbReference>
<evidence type="ECO:0000313" key="3">
    <source>
        <dbReference type="EMBL" id="VTJ86189.1"/>
    </source>
</evidence>
<proteinExistence type="predicted"/>
<keyword evidence="4" id="KW-1185">Reference proteome</keyword>